<gene>
    <name evidence="3" type="ORF">GRI72_02025</name>
</gene>
<name>A0ABW9URV8_9SPHN</name>
<proteinExistence type="predicted"/>
<feature type="domain" description="HTH arsR-type" evidence="2">
    <location>
        <begin position="1"/>
        <end position="94"/>
    </location>
</feature>
<reference evidence="3 4" key="1">
    <citation type="submission" date="2019-12" db="EMBL/GenBank/DDBJ databases">
        <title>Genomic-based taxomic classification of the family Erythrobacteraceae.</title>
        <authorList>
            <person name="Xu L."/>
        </authorList>
    </citation>
    <scope>NUCLEOTIDE SEQUENCE [LARGE SCALE GENOMIC DNA]</scope>
    <source>
        <strain evidence="3 4">H32</strain>
    </source>
</reference>
<dbReference type="InterPro" id="IPR001845">
    <property type="entry name" value="HTH_ArsR_DNA-bd_dom"/>
</dbReference>
<dbReference type="PROSITE" id="PS50987">
    <property type="entry name" value="HTH_ARSR_2"/>
    <property type="match status" value="1"/>
</dbReference>
<feature type="region of interest" description="Disordered" evidence="1">
    <location>
        <begin position="109"/>
        <end position="128"/>
    </location>
</feature>
<dbReference type="RefSeq" id="WP_160732246.1">
    <property type="nucleotide sequence ID" value="NZ_WTYO01000001.1"/>
</dbReference>
<comment type="caution">
    <text evidence="3">The sequence shown here is derived from an EMBL/GenBank/DDBJ whole genome shotgun (WGS) entry which is preliminary data.</text>
</comment>
<dbReference type="Pfam" id="PF12840">
    <property type="entry name" value="HTH_20"/>
    <property type="match status" value="1"/>
</dbReference>
<organism evidence="3 4">
    <name type="scientific">Pelagerythrobacter marinus</name>
    <dbReference type="NCBI Taxonomy" id="538382"/>
    <lineage>
        <taxon>Bacteria</taxon>
        <taxon>Pseudomonadati</taxon>
        <taxon>Pseudomonadota</taxon>
        <taxon>Alphaproteobacteria</taxon>
        <taxon>Sphingomonadales</taxon>
        <taxon>Erythrobacteraceae</taxon>
        <taxon>Pelagerythrobacter</taxon>
    </lineage>
</organism>
<dbReference type="SUPFAM" id="SSF46785">
    <property type="entry name" value="Winged helix' DNA-binding domain"/>
    <property type="match status" value="1"/>
</dbReference>
<evidence type="ECO:0000313" key="3">
    <source>
        <dbReference type="EMBL" id="MXO67609.1"/>
    </source>
</evidence>
<protein>
    <submittedName>
        <fullName evidence="3">Helix-turn-helix domain-containing protein</fullName>
    </submittedName>
</protein>
<dbReference type="SMART" id="SM00418">
    <property type="entry name" value="HTH_ARSR"/>
    <property type="match status" value="1"/>
</dbReference>
<dbReference type="Proteomes" id="UP000444401">
    <property type="component" value="Unassembled WGS sequence"/>
</dbReference>
<dbReference type="EMBL" id="WTYO01000001">
    <property type="protein sequence ID" value="MXO67609.1"/>
    <property type="molecule type" value="Genomic_DNA"/>
</dbReference>
<sequence length="128" mass="13901">MSNEDELDRVFKALANRVRREICDALKLRPLTTKQLCAAFPAIDRTTVMMHLRVLERAGLVVAVRKGRERFNHLDAMPIQAIHERWIGPHAAAAAAGLGRLKRGLDGAGEARADTSAAGGKKQTHGAA</sequence>
<dbReference type="PANTHER" id="PTHR38600:SF1">
    <property type="entry name" value="TRANSCRIPTIONAL REGULATORY PROTEIN"/>
    <property type="match status" value="1"/>
</dbReference>
<dbReference type="InterPro" id="IPR011991">
    <property type="entry name" value="ArsR-like_HTH"/>
</dbReference>
<dbReference type="InterPro" id="IPR036388">
    <property type="entry name" value="WH-like_DNA-bd_sf"/>
</dbReference>
<dbReference type="PANTHER" id="PTHR38600">
    <property type="entry name" value="TRANSCRIPTIONAL REGULATORY PROTEIN"/>
    <property type="match status" value="1"/>
</dbReference>
<evidence type="ECO:0000259" key="2">
    <source>
        <dbReference type="PROSITE" id="PS50987"/>
    </source>
</evidence>
<dbReference type="PRINTS" id="PR00778">
    <property type="entry name" value="HTHARSR"/>
</dbReference>
<dbReference type="InterPro" id="IPR036390">
    <property type="entry name" value="WH_DNA-bd_sf"/>
</dbReference>
<accession>A0ABW9URV8</accession>
<dbReference type="CDD" id="cd00090">
    <property type="entry name" value="HTH_ARSR"/>
    <property type="match status" value="1"/>
</dbReference>
<keyword evidence="4" id="KW-1185">Reference proteome</keyword>
<dbReference type="Gene3D" id="1.10.10.10">
    <property type="entry name" value="Winged helix-like DNA-binding domain superfamily/Winged helix DNA-binding domain"/>
    <property type="match status" value="1"/>
</dbReference>
<evidence type="ECO:0000256" key="1">
    <source>
        <dbReference type="SAM" id="MobiDB-lite"/>
    </source>
</evidence>
<evidence type="ECO:0000313" key="4">
    <source>
        <dbReference type="Proteomes" id="UP000444401"/>
    </source>
</evidence>